<dbReference type="GO" id="GO:0005769">
    <property type="term" value="C:early endosome"/>
    <property type="evidence" value="ECO:0007669"/>
    <property type="project" value="TreeGrafter"/>
</dbReference>
<name>A0A9W4TWG8_9ASCO</name>
<gene>
    <name evidence="3" type="ORF">CANVERA_P4162</name>
</gene>
<dbReference type="GO" id="GO:0097422">
    <property type="term" value="C:tubular endosome"/>
    <property type="evidence" value="ECO:0007669"/>
    <property type="project" value="TreeGrafter"/>
</dbReference>
<accession>A0A9W4TWG8</accession>
<dbReference type="Pfam" id="PF02204">
    <property type="entry name" value="VPS9"/>
    <property type="match status" value="1"/>
</dbReference>
<dbReference type="GO" id="GO:0005886">
    <property type="term" value="C:plasma membrane"/>
    <property type="evidence" value="ECO:0007669"/>
    <property type="project" value="TreeGrafter"/>
</dbReference>
<evidence type="ECO:0000256" key="1">
    <source>
        <dbReference type="ARBA" id="ARBA00007428"/>
    </source>
</evidence>
<dbReference type="GO" id="GO:0005770">
    <property type="term" value="C:late endosome"/>
    <property type="evidence" value="ECO:0007669"/>
    <property type="project" value="TreeGrafter"/>
</dbReference>
<dbReference type="InterPro" id="IPR051248">
    <property type="entry name" value="UPF0507/Ank_repeat_27"/>
</dbReference>
<dbReference type="GO" id="GO:0005085">
    <property type="term" value="F:guanyl-nucleotide exchange factor activity"/>
    <property type="evidence" value="ECO:0007669"/>
    <property type="project" value="TreeGrafter"/>
</dbReference>
<evidence type="ECO:0000259" key="2">
    <source>
        <dbReference type="PROSITE" id="PS51205"/>
    </source>
</evidence>
<comment type="caution">
    <text evidence="3">The sequence shown here is derived from an EMBL/GenBank/DDBJ whole genome shotgun (WGS) entry which is preliminary data.</text>
</comment>
<dbReference type="PROSITE" id="PS51205">
    <property type="entry name" value="VPS9"/>
    <property type="match status" value="1"/>
</dbReference>
<dbReference type="InterPro" id="IPR003123">
    <property type="entry name" value="VPS9"/>
</dbReference>
<evidence type="ECO:0000313" key="4">
    <source>
        <dbReference type="Proteomes" id="UP001152885"/>
    </source>
</evidence>
<comment type="similarity">
    <text evidence="1">Belongs to the UPF0507 family.</text>
</comment>
<organism evidence="3 4">
    <name type="scientific">Candida verbasci</name>
    <dbReference type="NCBI Taxonomy" id="1227364"/>
    <lineage>
        <taxon>Eukaryota</taxon>
        <taxon>Fungi</taxon>
        <taxon>Dikarya</taxon>
        <taxon>Ascomycota</taxon>
        <taxon>Saccharomycotina</taxon>
        <taxon>Pichiomycetes</taxon>
        <taxon>Debaryomycetaceae</taxon>
        <taxon>Candida/Lodderomyces clade</taxon>
        <taxon>Candida</taxon>
    </lineage>
</organism>
<dbReference type="Proteomes" id="UP001152885">
    <property type="component" value="Unassembled WGS sequence"/>
</dbReference>
<dbReference type="GO" id="GO:0000149">
    <property type="term" value="F:SNARE binding"/>
    <property type="evidence" value="ECO:0007669"/>
    <property type="project" value="TreeGrafter"/>
</dbReference>
<feature type="domain" description="VPS9" evidence="2">
    <location>
        <begin position="308"/>
        <end position="457"/>
    </location>
</feature>
<keyword evidence="4" id="KW-1185">Reference proteome</keyword>
<dbReference type="GO" id="GO:0045022">
    <property type="term" value="P:early endosome to late endosome transport"/>
    <property type="evidence" value="ECO:0007669"/>
    <property type="project" value="TreeGrafter"/>
</dbReference>
<evidence type="ECO:0000313" key="3">
    <source>
        <dbReference type="EMBL" id="CAI5759651.1"/>
    </source>
</evidence>
<dbReference type="PANTHER" id="PTHR24170">
    <property type="entry name" value="ANKYRIN REPEAT DOMAIN-CONTAINING PROTEIN 27"/>
    <property type="match status" value="1"/>
</dbReference>
<sequence>MNSRQPISYLPICYNPFINCIFNNPQYNKSPFKNIIEQLKADHTQFTLLIPPAYILNEYYDPSTSNTLLKYLCYHSEDFLKSHIIKTAHPISSTITPISKEQSVIYNTVNNKQILIKNRTIYTGKGFKRSLKLRIASIQYFNSFCDYLPKGSKFMIIYIESSLIGGVPPLKVLPPPKSDEVKQITQDTVTFEKLLRSFPLLSKAVSDKFLRLFHHNNYQFRNLRYNTRKKLVHIKIEFQKVLEEAFKIISDSVKIENPNSEQTYNLLNHILKTFPGIDLSKLVHEYVEINLYDVLWSQLIFQFNCPNDDYDLEATKILTKEKYEQLSCLSLTQLDLPIDEPWQINELQERVSLAIQEFKKLSDSSIIDSRMKTGIIYNTFKLLTQGRADIVISADTLIGLLIMVVIHSKINNLEAHLYYIKNFNVDDHTKDGHFNYIISNLDAVLYHFSSENSDLVEKSEKNYVLWNAIHKLDIKFIEEFDIPNKELPDNHFIKSKNINGENCLMFAINVESYEIFKYFIDNDQWFSIDEILFERNIITNYTLVMNALTLEAKDILHDLVDLILNTATKEEHLIYFNSVDSTGRSVGHYLFHDYTLIAKIGDLINWELKDNNGHTPLVSLCRCYDHPEYIEIVKAGFNAVYKSGLDSEKHVDKQGNTLLHILLKGITESEILEQELVDINQTNSKYLTPLDHYIKYNRMENLRTILKDERLDFLYEDSKNFYNVFDYLNFSALKSSKTKDHRKIENLIMDYYLTNYFPKVDNYLFVLNGKYNQNNKEWVISFRGYEYTELPVSKLKQILYLTKLKYQLTTFPSEDMVFKNFNVNNLTTPIFSKFRVNRFIDILNLIFQSLAFQNNIDRQQFYKSILIKETLSTLEQKQLISETIENQKIAADFKLNEIDQFLYFLEFSLNDLNGYMGQIRKLSKLSCAGEIKQIDHRNVQNIVISKFRNEFTIPEFHNQKGSIKVLYEYINWIALTGDELLENIYKLFTDIKNWKSNFQTITSINKELQELEPEDTKITKTNSSLSINPLPETEFDDESGLFSFKKSKKTRYKNLINEKSNCVDQIKKLNIEIKYQHEIIAAEISNYFKFRNDFLKFGIKQFAKQELKSLKQRNLELKNYLLRY</sequence>
<proteinExistence type="inferred from homology"/>
<dbReference type="Gene3D" id="1.20.1050.80">
    <property type="entry name" value="VPS9 domain"/>
    <property type="match status" value="1"/>
</dbReference>
<protein>
    <recommendedName>
        <fullName evidence="2">VPS9 domain-containing protein</fullName>
    </recommendedName>
</protein>
<dbReference type="PANTHER" id="PTHR24170:SF1">
    <property type="entry name" value="DOMAIN PROTEIN, PUTATIVE (AFU_ORTHOLOGUE AFUA_1G09870)-RELATED"/>
    <property type="match status" value="1"/>
</dbReference>
<dbReference type="GO" id="GO:0030133">
    <property type="term" value="C:transport vesicle"/>
    <property type="evidence" value="ECO:0007669"/>
    <property type="project" value="TreeGrafter"/>
</dbReference>
<dbReference type="OrthoDB" id="7464126at2759"/>
<dbReference type="InterPro" id="IPR037191">
    <property type="entry name" value="VPS9_dom_sf"/>
</dbReference>
<reference evidence="3" key="1">
    <citation type="submission" date="2022-12" db="EMBL/GenBank/DDBJ databases">
        <authorList>
            <person name="Brejova B."/>
        </authorList>
    </citation>
    <scope>NUCLEOTIDE SEQUENCE</scope>
</reference>
<dbReference type="EMBL" id="CANTUO010000004">
    <property type="protein sequence ID" value="CAI5759651.1"/>
    <property type="molecule type" value="Genomic_DNA"/>
</dbReference>
<dbReference type="AlphaFoldDB" id="A0A9W4TWG8"/>
<dbReference type="Gene3D" id="1.25.40.20">
    <property type="entry name" value="Ankyrin repeat-containing domain"/>
    <property type="match status" value="1"/>
</dbReference>
<dbReference type="SUPFAM" id="SSF48403">
    <property type="entry name" value="Ankyrin repeat"/>
    <property type="match status" value="1"/>
</dbReference>
<dbReference type="InterPro" id="IPR036770">
    <property type="entry name" value="Ankyrin_rpt-contain_sf"/>
</dbReference>
<dbReference type="SUPFAM" id="SSF109993">
    <property type="entry name" value="VPS9 domain"/>
    <property type="match status" value="1"/>
</dbReference>